<dbReference type="STRING" id="270351.Maq22A_c18100"/>
<reference evidence="1 2" key="1">
    <citation type="journal article" date="2015" name="Genome Announc.">
        <title>Complete Genome Sequence of Methylobacterium aquaticum Strain 22A, Isolated from Racomitrium japonicum Moss.</title>
        <authorList>
            <person name="Tani A."/>
            <person name="Ogura Y."/>
            <person name="Hayashi T."/>
            <person name="Kimbara K."/>
        </authorList>
    </citation>
    <scope>NUCLEOTIDE SEQUENCE [LARGE SCALE GENOMIC DNA]</scope>
    <source>
        <strain evidence="1 2">MA-22A</strain>
    </source>
</reference>
<protein>
    <submittedName>
        <fullName evidence="1">Uncharacterized protein</fullName>
    </submittedName>
</protein>
<dbReference type="AlphaFoldDB" id="A0A0C6FN90"/>
<dbReference type="PATRIC" id="fig|270351.10.peg.3495"/>
<accession>A0A0C6FN90</accession>
<dbReference type="RefSeq" id="WP_145984674.1">
    <property type="nucleotide sequence ID" value="NZ_AP014704.1"/>
</dbReference>
<evidence type="ECO:0000313" key="1">
    <source>
        <dbReference type="EMBL" id="BAQ46719.1"/>
    </source>
</evidence>
<sequence length="90" mass="10284">MKLKHTGSLLDLQNAALYCGVFGDWSWHAREGLHRFRSDEGEILHWWPRTGTVAFQGRPGRLQRHLTAALTHLVATNDGVRVIRTRAVIR</sequence>
<name>A0A0C6FN90_9HYPH</name>
<organism evidence="1 2">
    <name type="scientific">Methylobacterium aquaticum</name>
    <dbReference type="NCBI Taxonomy" id="270351"/>
    <lineage>
        <taxon>Bacteria</taxon>
        <taxon>Pseudomonadati</taxon>
        <taxon>Pseudomonadota</taxon>
        <taxon>Alphaproteobacteria</taxon>
        <taxon>Hyphomicrobiales</taxon>
        <taxon>Methylobacteriaceae</taxon>
        <taxon>Methylobacterium</taxon>
    </lineage>
</organism>
<dbReference type="EMBL" id="AP014704">
    <property type="protein sequence ID" value="BAQ46719.1"/>
    <property type="molecule type" value="Genomic_DNA"/>
</dbReference>
<dbReference type="Proteomes" id="UP000061432">
    <property type="component" value="Chromosome"/>
</dbReference>
<gene>
    <name evidence="1" type="ORF">Maq22A_c18100</name>
</gene>
<reference evidence="2" key="2">
    <citation type="submission" date="2015-01" db="EMBL/GenBank/DDBJ databases">
        <title>Complete genome sequence of Methylobacterium aquaticum strain 22A.</title>
        <authorList>
            <person name="Tani A."/>
            <person name="Ogura Y."/>
            <person name="Hayashi T."/>
        </authorList>
    </citation>
    <scope>NUCLEOTIDE SEQUENCE [LARGE SCALE GENOMIC DNA]</scope>
    <source>
        <strain evidence="2">MA-22A</strain>
    </source>
</reference>
<proteinExistence type="predicted"/>
<dbReference type="OrthoDB" id="8455428at2"/>
<dbReference type="KEGG" id="maqu:Maq22A_c18100"/>
<evidence type="ECO:0000313" key="2">
    <source>
        <dbReference type="Proteomes" id="UP000061432"/>
    </source>
</evidence>